<accession>A0A2K3YV53</accession>
<dbReference type="AlphaFoldDB" id="A0A2K3YV53"/>
<keyword evidence="3" id="KW-1185">Reference proteome</keyword>
<organism evidence="2 3">
    <name type="scientific">Staphylococcus rostri</name>
    <dbReference type="NCBI Taxonomy" id="522262"/>
    <lineage>
        <taxon>Bacteria</taxon>
        <taxon>Bacillati</taxon>
        <taxon>Bacillota</taxon>
        <taxon>Bacilli</taxon>
        <taxon>Bacillales</taxon>
        <taxon>Staphylococcaceae</taxon>
        <taxon>Staphylococcus</taxon>
    </lineage>
</organism>
<sequence>MNQGPNHNEQMIYQKRHIKKRRSGVSFILTLIAMVLTAIAAYSMYHDPLFTSNFLNTELNYKQLQQFNQELSSQTFVDLSDFEQVVTQLSWTINGFFILCFVNIVLAILTLVYNRTLLKIVNFIVSLCIFFIPVGLLVIIRDAAKQLSAAFEPIQAIIGNVNATDILAESNAVHNAIIFTGIAAFLYFISLFFRNRRPKSL</sequence>
<feature type="transmembrane region" description="Helical" evidence="1">
    <location>
        <begin position="172"/>
        <end position="193"/>
    </location>
</feature>
<keyword evidence="1" id="KW-1133">Transmembrane helix</keyword>
<name>A0A2K3YV53_9STAP</name>
<evidence type="ECO:0000256" key="1">
    <source>
        <dbReference type="SAM" id="Phobius"/>
    </source>
</evidence>
<dbReference type="EMBL" id="PPRF01000017">
    <property type="protein sequence ID" value="PNZ29108.1"/>
    <property type="molecule type" value="Genomic_DNA"/>
</dbReference>
<reference evidence="2 3" key="1">
    <citation type="submission" date="2017-08" db="EMBL/GenBank/DDBJ databases">
        <title>Draft genome sequences of 64 type strains of genus Staph aureus.</title>
        <authorList>
            <person name="Cole K."/>
            <person name="Golubchik T."/>
            <person name="Russell J."/>
            <person name="Foster D."/>
            <person name="Llewelyn M."/>
            <person name="Wilson D."/>
            <person name="Crook D."/>
            <person name="Paul J."/>
        </authorList>
    </citation>
    <scope>NUCLEOTIDE SEQUENCE [LARGE SCALE GENOMIC DNA]</scope>
    <source>
        <strain evidence="2 3">DSM 21968</strain>
    </source>
</reference>
<feature type="transmembrane region" description="Helical" evidence="1">
    <location>
        <begin position="24"/>
        <end position="45"/>
    </location>
</feature>
<feature type="transmembrane region" description="Helical" evidence="1">
    <location>
        <begin position="120"/>
        <end position="140"/>
    </location>
</feature>
<keyword evidence="1" id="KW-0472">Membrane</keyword>
<feature type="transmembrane region" description="Helical" evidence="1">
    <location>
        <begin position="91"/>
        <end position="113"/>
    </location>
</feature>
<gene>
    <name evidence="2" type="ORF">CD122_02970</name>
</gene>
<protein>
    <submittedName>
        <fullName evidence="2">Uncharacterized protein</fullName>
    </submittedName>
</protein>
<dbReference type="RefSeq" id="WP_103357514.1">
    <property type="nucleotide sequence ID" value="NZ_CP113107.1"/>
</dbReference>
<keyword evidence="1" id="KW-0812">Transmembrane</keyword>
<dbReference type="Proteomes" id="UP000242752">
    <property type="component" value="Unassembled WGS sequence"/>
</dbReference>
<dbReference type="OrthoDB" id="2413874at2"/>
<proteinExistence type="predicted"/>
<comment type="caution">
    <text evidence="2">The sequence shown here is derived from an EMBL/GenBank/DDBJ whole genome shotgun (WGS) entry which is preliminary data.</text>
</comment>
<evidence type="ECO:0000313" key="2">
    <source>
        <dbReference type="EMBL" id="PNZ29108.1"/>
    </source>
</evidence>
<evidence type="ECO:0000313" key="3">
    <source>
        <dbReference type="Proteomes" id="UP000242752"/>
    </source>
</evidence>